<dbReference type="InterPro" id="IPR018060">
    <property type="entry name" value="HTH_AraC"/>
</dbReference>
<evidence type="ECO:0000256" key="3">
    <source>
        <dbReference type="ARBA" id="ARBA00023163"/>
    </source>
</evidence>
<evidence type="ECO:0000256" key="1">
    <source>
        <dbReference type="ARBA" id="ARBA00023015"/>
    </source>
</evidence>
<reference evidence="6" key="1">
    <citation type="submission" date="2017-09" db="EMBL/GenBank/DDBJ databases">
        <authorList>
            <person name="Zhang Y."/>
            <person name="Huang X."/>
            <person name="Liu J."/>
            <person name="Lu L."/>
            <person name="Peng K."/>
        </authorList>
    </citation>
    <scope>NUCLEOTIDE SEQUENCE [LARGE SCALE GENOMIC DNA]</scope>
    <source>
        <strain evidence="6">S-XJ-1</strain>
    </source>
</reference>
<dbReference type="PROSITE" id="PS01124">
    <property type="entry name" value="HTH_ARAC_FAMILY_2"/>
    <property type="match status" value="1"/>
</dbReference>
<evidence type="ECO:0000256" key="2">
    <source>
        <dbReference type="ARBA" id="ARBA00023125"/>
    </source>
</evidence>
<keyword evidence="2" id="KW-0238">DNA-binding</keyword>
<keyword evidence="3" id="KW-0804">Transcription</keyword>
<dbReference type="SUPFAM" id="SSF46689">
    <property type="entry name" value="Homeodomain-like"/>
    <property type="match status" value="1"/>
</dbReference>
<dbReference type="EMBL" id="NTGA01000002">
    <property type="protein sequence ID" value="PAY24770.1"/>
    <property type="molecule type" value="Genomic_DNA"/>
</dbReference>
<dbReference type="Pfam" id="PF12625">
    <property type="entry name" value="Arabinose_bd"/>
    <property type="match status" value="1"/>
</dbReference>
<dbReference type="PANTHER" id="PTHR47894:SF1">
    <property type="entry name" value="HTH-TYPE TRANSCRIPTIONAL REGULATOR VQSM"/>
    <property type="match status" value="1"/>
</dbReference>
<keyword evidence="1" id="KW-0805">Transcription regulation</keyword>
<dbReference type="GO" id="GO:0000976">
    <property type="term" value="F:transcription cis-regulatory region binding"/>
    <property type="evidence" value="ECO:0007669"/>
    <property type="project" value="TreeGrafter"/>
</dbReference>
<dbReference type="GO" id="GO:0005829">
    <property type="term" value="C:cytosol"/>
    <property type="evidence" value="ECO:0007669"/>
    <property type="project" value="TreeGrafter"/>
</dbReference>
<evidence type="ECO:0000313" key="5">
    <source>
        <dbReference type="EMBL" id="PAY24770.1"/>
    </source>
</evidence>
<accession>A0A2A2WU83</accession>
<dbReference type="InterPro" id="IPR032687">
    <property type="entry name" value="AraC-type_N"/>
</dbReference>
<comment type="caution">
    <text evidence="5">The sequence shown here is derived from an EMBL/GenBank/DDBJ whole genome shotgun (WGS) entry which is preliminary data.</text>
</comment>
<sequence>MNSWEAPAVPHWDFPRSATGIGVLVEAGDALGIEAGTILRGVGLGPADLSNPDLLVAPESELAAIRNLRTAAGHRPALAAEVGSAYRLTTFGILGYGLLSSPTLRDVISMTLRFIDLSYIFSTIAVESTGDRIEVRLGGGTLPGDVREFLVDRDLFAIHSVLGDLVPGGLPFTEVVFGGGRSAPTLAAYGERLGPVASSSEGEVGATAVFDAAHLDRPLPQGSTATVAVAETLCRDLAATRRTRGPVSSRARVAITGRLSQGAPMPSVAAELGVSPRTLRRRLAEEGTSYQRLLDDVRVELADRMLATGLLSVEDVAIRLGYAEASSFIHAFRRLTGTTPHRASVASRTRTPAARRA</sequence>
<organism evidence="5 6">
    <name type="scientific">Dietzia natronolimnaea</name>
    <dbReference type="NCBI Taxonomy" id="161920"/>
    <lineage>
        <taxon>Bacteria</taxon>
        <taxon>Bacillati</taxon>
        <taxon>Actinomycetota</taxon>
        <taxon>Actinomycetes</taxon>
        <taxon>Mycobacteriales</taxon>
        <taxon>Dietziaceae</taxon>
        <taxon>Dietzia</taxon>
    </lineage>
</organism>
<dbReference type="Proteomes" id="UP000218810">
    <property type="component" value="Unassembled WGS sequence"/>
</dbReference>
<dbReference type="Pfam" id="PF12833">
    <property type="entry name" value="HTH_18"/>
    <property type="match status" value="1"/>
</dbReference>
<dbReference type="AlphaFoldDB" id="A0A2A2WU83"/>
<dbReference type="InterPro" id="IPR009057">
    <property type="entry name" value="Homeodomain-like_sf"/>
</dbReference>
<dbReference type="SMART" id="SM00342">
    <property type="entry name" value="HTH_ARAC"/>
    <property type="match status" value="1"/>
</dbReference>
<gene>
    <name evidence="5" type="ORF">CEY15_00900</name>
</gene>
<name>A0A2A2WU83_9ACTN</name>
<protein>
    <submittedName>
        <fullName evidence="5">AraC family transcriptional regulator</fullName>
    </submittedName>
</protein>
<dbReference type="RefSeq" id="WP_095716890.1">
    <property type="nucleotide sequence ID" value="NZ_NTGA01000002.1"/>
</dbReference>
<proteinExistence type="predicted"/>
<dbReference type="Gene3D" id="1.10.10.60">
    <property type="entry name" value="Homeodomain-like"/>
    <property type="match status" value="1"/>
</dbReference>
<dbReference type="PANTHER" id="PTHR47894">
    <property type="entry name" value="HTH-TYPE TRANSCRIPTIONAL REGULATOR GADX"/>
    <property type="match status" value="1"/>
</dbReference>
<feature type="domain" description="HTH araC/xylS-type" evidence="4">
    <location>
        <begin position="249"/>
        <end position="346"/>
    </location>
</feature>
<dbReference type="GO" id="GO:0003700">
    <property type="term" value="F:DNA-binding transcription factor activity"/>
    <property type="evidence" value="ECO:0007669"/>
    <property type="project" value="InterPro"/>
</dbReference>
<evidence type="ECO:0000313" key="6">
    <source>
        <dbReference type="Proteomes" id="UP000218810"/>
    </source>
</evidence>
<dbReference type="OrthoDB" id="5241536at2"/>
<evidence type="ECO:0000259" key="4">
    <source>
        <dbReference type="PROSITE" id="PS01124"/>
    </source>
</evidence>
<keyword evidence="6" id="KW-1185">Reference proteome</keyword>